<keyword evidence="9 11" id="KW-0132">Cell division</keyword>
<evidence type="ECO:0000256" key="8">
    <source>
        <dbReference type="ARBA" id="ARBA00029986"/>
    </source>
</evidence>
<feature type="domain" description="PPIase FKBP-type" evidence="13">
    <location>
        <begin position="161"/>
        <end position="242"/>
    </location>
</feature>
<dbReference type="GO" id="GO:0005737">
    <property type="term" value="C:cytoplasm"/>
    <property type="evidence" value="ECO:0007669"/>
    <property type="project" value="UniProtKB-SubCell"/>
</dbReference>
<name>A0A6J4UI52_9BACT</name>
<dbReference type="Gene3D" id="3.30.70.1050">
    <property type="entry name" value="Trigger factor ribosome-binding domain"/>
    <property type="match status" value="1"/>
</dbReference>
<dbReference type="HAMAP" id="MF_00303">
    <property type="entry name" value="Trigger_factor_Tig"/>
    <property type="match status" value="1"/>
</dbReference>
<dbReference type="PANTHER" id="PTHR30560:SF3">
    <property type="entry name" value="TRIGGER FACTOR-LIKE PROTEIN TIG, CHLOROPLASTIC"/>
    <property type="match status" value="1"/>
</dbReference>
<dbReference type="GO" id="GO:0043022">
    <property type="term" value="F:ribosome binding"/>
    <property type="evidence" value="ECO:0007669"/>
    <property type="project" value="TreeGrafter"/>
</dbReference>
<proteinExistence type="inferred from homology"/>
<accession>A0A6J4UI52</accession>
<dbReference type="InterPro" id="IPR008880">
    <property type="entry name" value="Trigger_fac_C"/>
</dbReference>
<keyword evidence="5 9" id="KW-0697">Rotamase</keyword>
<dbReference type="SUPFAM" id="SSF102735">
    <property type="entry name" value="Trigger factor ribosome-binding domain"/>
    <property type="match status" value="1"/>
</dbReference>
<dbReference type="Pfam" id="PF05697">
    <property type="entry name" value="Trigger_N"/>
    <property type="match status" value="1"/>
</dbReference>
<dbReference type="Gene3D" id="1.10.3120.10">
    <property type="entry name" value="Trigger factor, C-terminal domain"/>
    <property type="match status" value="1"/>
</dbReference>
<evidence type="ECO:0000256" key="7">
    <source>
        <dbReference type="ARBA" id="ARBA00023235"/>
    </source>
</evidence>
<keyword evidence="6 9" id="KW-0143">Chaperone</keyword>
<dbReference type="SUPFAM" id="SSF54534">
    <property type="entry name" value="FKBP-like"/>
    <property type="match status" value="1"/>
</dbReference>
<evidence type="ECO:0000256" key="1">
    <source>
        <dbReference type="ARBA" id="ARBA00000971"/>
    </source>
</evidence>
<evidence type="ECO:0000313" key="14">
    <source>
        <dbReference type="EMBL" id="CAA9550134.1"/>
    </source>
</evidence>
<comment type="catalytic activity">
    <reaction evidence="1 9 10">
        <text>[protein]-peptidylproline (omega=180) = [protein]-peptidylproline (omega=0)</text>
        <dbReference type="Rhea" id="RHEA:16237"/>
        <dbReference type="Rhea" id="RHEA-COMP:10747"/>
        <dbReference type="Rhea" id="RHEA-COMP:10748"/>
        <dbReference type="ChEBI" id="CHEBI:83833"/>
        <dbReference type="ChEBI" id="CHEBI:83834"/>
        <dbReference type="EC" id="5.2.1.8"/>
    </reaction>
</comment>
<evidence type="ECO:0000256" key="12">
    <source>
        <dbReference type="SAM" id="MobiDB-lite"/>
    </source>
</evidence>
<dbReference type="Gene3D" id="3.10.50.40">
    <property type="match status" value="1"/>
</dbReference>
<dbReference type="GO" id="GO:0003755">
    <property type="term" value="F:peptidyl-prolyl cis-trans isomerase activity"/>
    <property type="evidence" value="ECO:0007669"/>
    <property type="project" value="UniProtKB-UniRule"/>
</dbReference>
<evidence type="ECO:0000256" key="9">
    <source>
        <dbReference type="HAMAP-Rule" id="MF_00303"/>
    </source>
</evidence>
<dbReference type="GO" id="GO:0051083">
    <property type="term" value="P:'de novo' cotranslational protein folding"/>
    <property type="evidence" value="ECO:0007669"/>
    <property type="project" value="TreeGrafter"/>
</dbReference>
<dbReference type="AlphaFoldDB" id="A0A6J4UI52"/>
<reference evidence="14" key="1">
    <citation type="submission" date="2020-02" db="EMBL/GenBank/DDBJ databases">
        <authorList>
            <person name="Meier V. D."/>
        </authorList>
    </citation>
    <scope>NUCLEOTIDE SEQUENCE</scope>
    <source>
        <strain evidence="14">AVDCRST_MAG70</strain>
    </source>
</reference>
<dbReference type="InterPro" id="IPR046357">
    <property type="entry name" value="PPIase_dom_sf"/>
</dbReference>
<dbReference type="GO" id="GO:0051301">
    <property type="term" value="P:cell division"/>
    <property type="evidence" value="ECO:0007669"/>
    <property type="project" value="UniProtKB-KW"/>
</dbReference>
<evidence type="ECO:0000259" key="13">
    <source>
        <dbReference type="PROSITE" id="PS50059"/>
    </source>
</evidence>
<dbReference type="InterPro" id="IPR036611">
    <property type="entry name" value="Trigger_fac_ribosome-bd_sf"/>
</dbReference>
<feature type="region of interest" description="Disordered" evidence="12">
    <location>
        <begin position="520"/>
        <end position="566"/>
    </location>
</feature>
<organism evidence="14">
    <name type="scientific">uncultured Thermomicrobiales bacterium</name>
    <dbReference type="NCBI Taxonomy" id="1645740"/>
    <lineage>
        <taxon>Bacteria</taxon>
        <taxon>Pseudomonadati</taxon>
        <taxon>Thermomicrobiota</taxon>
        <taxon>Thermomicrobia</taxon>
        <taxon>Thermomicrobiales</taxon>
        <taxon>environmental samples</taxon>
    </lineage>
</organism>
<comment type="similarity">
    <text evidence="2 9 11">Belongs to the FKBP-type PPIase family. Tig subfamily.</text>
</comment>
<dbReference type="InterPro" id="IPR008881">
    <property type="entry name" value="Trigger_fac_ribosome-bd_bac"/>
</dbReference>
<evidence type="ECO:0000256" key="2">
    <source>
        <dbReference type="ARBA" id="ARBA00005464"/>
    </source>
</evidence>
<dbReference type="InterPro" id="IPR005215">
    <property type="entry name" value="Trig_fac"/>
</dbReference>
<dbReference type="InterPro" id="IPR037041">
    <property type="entry name" value="Trigger_fac_C_sf"/>
</dbReference>
<comment type="subcellular location">
    <subcellularLocation>
        <location evidence="9">Cytoplasm</location>
    </subcellularLocation>
    <text evidence="9">About half TF is bound to the ribosome near the polypeptide exit tunnel while the other half is free in the cytoplasm.</text>
</comment>
<evidence type="ECO:0000256" key="4">
    <source>
        <dbReference type="ARBA" id="ARBA00016902"/>
    </source>
</evidence>
<dbReference type="NCBIfam" id="TIGR00115">
    <property type="entry name" value="tig"/>
    <property type="match status" value="1"/>
</dbReference>
<dbReference type="Pfam" id="PF05698">
    <property type="entry name" value="Trigger_C"/>
    <property type="match status" value="1"/>
</dbReference>
<dbReference type="PROSITE" id="PS50059">
    <property type="entry name" value="FKBP_PPIASE"/>
    <property type="match status" value="1"/>
</dbReference>
<keyword evidence="9" id="KW-0963">Cytoplasm</keyword>
<keyword evidence="9 11" id="KW-0131">Cell cycle</keyword>
<evidence type="ECO:0000256" key="10">
    <source>
        <dbReference type="PROSITE-ProRule" id="PRU00277"/>
    </source>
</evidence>
<dbReference type="InterPro" id="IPR027304">
    <property type="entry name" value="Trigger_fact/SurA_dom_sf"/>
</dbReference>
<keyword evidence="7 9" id="KW-0413">Isomerase</keyword>
<evidence type="ECO:0000256" key="5">
    <source>
        <dbReference type="ARBA" id="ARBA00023110"/>
    </source>
</evidence>
<dbReference type="PANTHER" id="PTHR30560">
    <property type="entry name" value="TRIGGER FACTOR CHAPERONE AND PEPTIDYL-PROLYL CIS/TRANS ISOMERASE"/>
    <property type="match status" value="1"/>
</dbReference>
<protein>
    <recommendedName>
        <fullName evidence="4 9">Trigger factor</fullName>
        <shortName evidence="9">TF</shortName>
        <ecNumber evidence="3 9">5.2.1.8</ecNumber>
    </recommendedName>
    <alternativeName>
        <fullName evidence="8 9">PPIase</fullName>
    </alternativeName>
</protein>
<evidence type="ECO:0000256" key="6">
    <source>
        <dbReference type="ARBA" id="ARBA00023186"/>
    </source>
</evidence>
<feature type="region of interest" description="Disordered" evidence="12">
    <location>
        <begin position="430"/>
        <end position="486"/>
    </location>
</feature>
<dbReference type="InterPro" id="IPR001179">
    <property type="entry name" value="PPIase_FKBP_dom"/>
</dbReference>
<evidence type="ECO:0000256" key="11">
    <source>
        <dbReference type="RuleBase" id="RU003914"/>
    </source>
</evidence>
<dbReference type="Pfam" id="PF00254">
    <property type="entry name" value="FKBP_C"/>
    <property type="match status" value="1"/>
</dbReference>
<dbReference type="GO" id="GO:0043335">
    <property type="term" value="P:protein unfolding"/>
    <property type="evidence" value="ECO:0007669"/>
    <property type="project" value="TreeGrafter"/>
</dbReference>
<gene>
    <name evidence="9" type="primary">tig</name>
    <name evidence="14" type="ORF">AVDCRST_MAG70-854</name>
</gene>
<comment type="domain">
    <text evidence="9">Consists of 3 domains; the N-terminus binds the ribosome, the middle domain has PPIase activity, while the C-terminus has intrinsic chaperone activity on its own.</text>
</comment>
<dbReference type="GO" id="GO:0044183">
    <property type="term" value="F:protein folding chaperone"/>
    <property type="evidence" value="ECO:0007669"/>
    <property type="project" value="TreeGrafter"/>
</dbReference>
<dbReference type="EC" id="5.2.1.8" evidence="3 9"/>
<dbReference type="EMBL" id="CADCWH010000131">
    <property type="protein sequence ID" value="CAA9550134.1"/>
    <property type="molecule type" value="Genomic_DNA"/>
</dbReference>
<dbReference type="SUPFAM" id="SSF109998">
    <property type="entry name" value="Triger factor/SurA peptide-binding domain-like"/>
    <property type="match status" value="1"/>
</dbReference>
<comment type="function">
    <text evidence="9">Involved in protein export. Acts as a chaperone by maintaining the newly synthesized protein in an open conformation. Functions as a peptidyl-prolyl cis-trans isomerase.</text>
</comment>
<sequence>MKLSVERLPESQVRLDIVADDAEFNAALDRAYRSVGKDIAVPGFRKGKAPRVMIERLYGRGIFVEEAHKEVIDTLYRQALSQESLIPVAQPEVEITAVEPVGFSITVPVYPEVDLAGYADVRVEPRDAAIEESEVDTVIDRLRITRSPWVDPAEPRTPRDGDQVTLDIAVTDAGEPFQAPVEGATFVLGESNLFEGLLEQLREMNVGEERTFDIVFEDDDESVDELIRGKTLTYTVKLLALKEREPLSLDDDFAKEIGEAESVEDLRRKVRSDLHQSKTRELRTQVINEVTEAMTAAAVVDPPAAMVEESLDEDINRLRQNLAREQVPLETYLRSNGQTLEEMRDEMRPESARRLRSSLVIRAVAEREGIVVTDDDIAAEIDRLSAGAAEPERLREIYGGEYFQRMMRNNLFEQRLGDRLIELATEGRGATVNGWEPSEEENVEVGGSADGGDTPVQDGDDAAQGVNDQSEHPGEDPVITSGVMSGQSGDIAATATAVDPDAAVAVAEVAEEGRVTDIAQAAAVGHDAETESLDAAEATGDDQVSSEERESLGEPGTGGSLANPTH</sequence>
<dbReference type="GO" id="GO:0015031">
    <property type="term" value="P:protein transport"/>
    <property type="evidence" value="ECO:0007669"/>
    <property type="project" value="UniProtKB-UniRule"/>
</dbReference>
<evidence type="ECO:0000256" key="3">
    <source>
        <dbReference type="ARBA" id="ARBA00013194"/>
    </source>
</evidence>